<evidence type="ECO:0000256" key="8">
    <source>
        <dbReference type="RuleBase" id="RU000520"/>
    </source>
</evidence>
<comment type="catalytic activity">
    <reaction evidence="7 8">
        <text>IMP + L-aspartate + GTP = N(6)-(1,2-dicarboxyethyl)-AMP + GDP + phosphate + 2 H(+)</text>
        <dbReference type="Rhea" id="RHEA:15753"/>
        <dbReference type="ChEBI" id="CHEBI:15378"/>
        <dbReference type="ChEBI" id="CHEBI:29991"/>
        <dbReference type="ChEBI" id="CHEBI:37565"/>
        <dbReference type="ChEBI" id="CHEBI:43474"/>
        <dbReference type="ChEBI" id="CHEBI:57567"/>
        <dbReference type="ChEBI" id="CHEBI:58053"/>
        <dbReference type="ChEBI" id="CHEBI:58189"/>
        <dbReference type="EC" id="6.3.4.4"/>
    </reaction>
</comment>
<dbReference type="EMBL" id="CP012333">
    <property type="protein sequence ID" value="AKV02525.1"/>
    <property type="molecule type" value="Genomic_DNA"/>
</dbReference>
<feature type="compositionally biased region" description="Basic residues" evidence="9">
    <location>
        <begin position="212"/>
        <end position="226"/>
    </location>
</feature>
<dbReference type="InterPro" id="IPR042109">
    <property type="entry name" value="Adenylosuccinate_synth_dom1"/>
</dbReference>
<dbReference type="HAMAP" id="MF_00011">
    <property type="entry name" value="Adenylosucc_synth"/>
    <property type="match status" value="1"/>
</dbReference>
<dbReference type="PANTHER" id="PTHR11846">
    <property type="entry name" value="ADENYLOSUCCINATE SYNTHETASE"/>
    <property type="match status" value="1"/>
</dbReference>
<dbReference type="GO" id="GO:0005525">
    <property type="term" value="F:GTP binding"/>
    <property type="evidence" value="ECO:0007669"/>
    <property type="project" value="UniProtKB-UniRule"/>
</dbReference>
<feature type="binding site" evidence="7">
    <location>
        <begin position="12"/>
        <end position="18"/>
    </location>
    <ligand>
        <name>GTP</name>
        <dbReference type="ChEBI" id="CHEBI:37565"/>
    </ligand>
</feature>
<accession>A0A0K1QAS6</accession>
<keyword evidence="11" id="KW-1185">Reference proteome</keyword>
<dbReference type="GO" id="GO:0044208">
    <property type="term" value="P:'de novo' AMP biosynthetic process"/>
    <property type="evidence" value="ECO:0007669"/>
    <property type="project" value="UniProtKB-UniRule"/>
</dbReference>
<evidence type="ECO:0000256" key="1">
    <source>
        <dbReference type="ARBA" id="ARBA00022598"/>
    </source>
</evidence>
<dbReference type="PANTHER" id="PTHR11846:SF0">
    <property type="entry name" value="ADENYLOSUCCINATE SYNTHETASE"/>
    <property type="match status" value="1"/>
</dbReference>
<keyword evidence="6 7" id="KW-0342">GTP-binding</keyword>
<feature type="compositionally biased region" description="Low complexity" evidence="9">
    <location>
        <begin position="185"/>
        <end position="211"/>
    </location>
</feature>
<dbReference type="InterPro" id="IPR027417">
    <property type="entry name" value="P-loop_NTPase"/>
</dbReference>
<gene>
    <name evidence="7" type="primary">purA</name>
    <name evidence="10" type="ORF">AKJ09_09188</name>
</gene>
<evidence type="ECO:0000256" key="2">
    <source>
        <dbReference type="ARBA" id="ARBA00022723"/>
    </source>
</evidence>
<feature type="active site" description="Proton donor" evidence="7">
    <location>
        <position position="41"/>
    </location>
</feature>
<proteinExistence type="inferred from homology"/>
<comment type="caution">
    <text evidence="7">Lacks conserved residue(s) required for the propagation of feature annotation.</text>
</comment>
<dbReference type="SMART" id="SM00788">
    <property type="entry name" value="Adenylsucc_synt"/>
    <property type="match status" value="1"/>
</dbReference>
<dbReference type="KEGG" id="llu:AKJ09_09188"/>
<dbReference type="GO" id="GO:0000287">
    <property type="term" value="F:magnesium ion binding"/>
    <property type="evidence" value="ECO:0007669"/>
    <property type="project" value="UniProtKB-UniRule"/>
</dbReference>
<feature type="binding site" description="in other chain" evidence="7">
    <location>
        <position position="130"/>
    </location>
    <ligand>
        <name>IMP</name>
        <dbReference type="ChEBI" id="CHEBI:58053"/>
        <note>ligand shared between dimeric partners</note>
    </ligand>
</feature>
<organism evidence="10 11">
    <name type="scientific">Labilithrix luteola</name>
    <dbReference type="NCBI Taxonomy" id="1391654"/>
    <lineage>
        <taxon>Bacteria</taxon>
        <taxon>Pseudomonadati</taxon>
        <taxon>Myxococcota</taxon>
        <taxon>Polyangia</taxon>
        <taxon>Polyangiales</taxon>
        <taxon>Labilitrichaceae</taxon>
        <taxon>Labilithrix</taxon>
    </lineage>
</organism>
<dbReference type="PATRIC" id="fig|1391654.3.peg.9312"/>
<evidence type="ECO:0000256" key="4">
    <source>
        <dbReference type="ARBA" id="ARBA00022755"/>
    </source>
</evidence>
<evidence type="ECO:0000313" key="11">
    <source>
        <dbReference type="Proteomes" id="UP000064967"/>
    </source>
</evidence>
<keyword evidence="1 7" id="KW-0436">Ligase</keyword>
<dbReference type="Proteomes" id="UP000064967">
    <property type="component" value="Chromosome"/>
</dbReference>
<comment type="similarity">
    <text evidence="7 8">Belongs to the adenylosuccinate synthetase family.</text>
</comment>
<comment type="pathway">
    <text evidence="7 8">Purine metabolism; AMP biosynthesis via de novo pathway; AMP from IMP: step 1/2.</text>
</comment>
<dbReference type="InterPro" id="IPR018220">
    <property type="entry name" value="Adenylosuccin_syn_GTP-bd"/>
</dbReference>
<comment type="subunit">
    <text evidence="7">Homodimer.</text>
</comment>
<sequence>MPAVVIVGAQWGDEGKGKIVDIFTEHADVVVRFGGGPNAGHTLVVGNEKLIVRLVPSGILRQDVACVLAQGMVIDTKSLLTELEELERRGLGSLGTSGRLVVSDRAHAILPYHVLVDGLREQGKGAIGTTKRGVGPCYEDKVARRGVPLGAFRDPARLRALVTTAIECWTPTILALGGQPRASTKCSKPSSRRASASCRCSSTRSRSSSARCVRRRRSSSKARKARCSTSTTERIPTSRRPRPPRAARASAQASVPRASTRSSAS</sequence>
<dbReference type="SUPFAM" id="SSF52540">
    <property type="entry name" value="P-loop containing nucleoside triphosphate hydrolases"/>
    <property type="match status" value="1"/>
</dbReference>
<feature type="binding site" description="in other chain" evidence="7">
    <location>
        <begin position="38"/>
        <end position="41"/>
    </location>
    <ligand>
        <name>IMP</name>
        <dbReference type="ChEBI" id="CHEBI:58053"/>
        <note>ligand shared between dimeric partners</note>
    </ligand>
</feature>
<protein>
    <recommendedName>
        <fullName evidence="7 8">Adenylosuccinate synthetase</fullName>
        <shortName evidence="7">AMPSase</shortName>
        <shortName evidence="7">AdSS</shortName>
        <ecNumber evidence="7 8">6.3.4.4</ecNumber>
    </recommendedName>
    <alternativeName>
        <fullName evidence="7">IMP--aspartate ligase</fullName>
    </alternativeName>
</protein>
<feature type="binding site" evidence="7">
    <location>
        <position position="40"/>
    </location>
    <ligand>
        <name>Mg(2+)</name>
        <dbReference type="ChEBI" id="CHEBI:18420"/>
    </ligand>
</feature>
<reference evidence="10 11" key="1">
    <citation type="submission" date="2015-08" db="EMBL/GenBank/DDBJ databases">
        <authorList>
            <person name="Babu N.S."/>
            <person name="Beckwith C.J."/>
            <person name="Beseler K.G."/>
            <person name="Brison A."/>
            <person name="Carone J.V."/>
            <person name="Caskin T.P."/>
            <person name="Diamond M."/>
            <person name="Durham M.E."/>
            <person name="Foxe J.M."/>
            <person name="Go M."/>
            <person name="Henderson B.A."/>
            <person name="Jones I.B."/>
            <person name="McGettigan J.A."/>
            <person name="Micheletti S.J."/>
            <person name="Nasrallah M.E."/>
            <person name="Ortiz D."/>
            <person name="Piller C.R."/>
            <person name="Privatt S.R."/>
            <person name="Schneider S.L."/>
            <person name="Sharp S."/>
            <person name="Smith T.C."/>
            <person name="Stanton J.D."/>
            <person name="Ullery H.E."/>
            <person name="Wilson R.J."/>
            <person name="Serrano M.G."/>
            <person name="Buck G."/>
            <person name="Lee V."/>
            <person name="Wang Y."/>
            <person name="Carvalho R."/>
            <person name="Voegtly L."/>
            <person name="Shi R."/>
            <person name="Duckworth R."/>
            <person name="Johnson A."/>
            <person name="Loviza R."/>
            <person name="Walstead R."/>
            <person name="Shah Z."/>
            <person name="Kiflezghi M."/>
            <person name="Wade K."/>
            <person name="Ball S.L."/>
            <person name="Bradley K.W."/>
            <person name="Asai D.J."/>
            <person name="Bowman C.A."/>
            <person name="Russell D.A."/>
            <person name="Pope W.H."/>
            <person name="Jacobs-Sera D."/>
            <person name="Hendrix R.W."/>
            <person name="Hatfull G.F."/>
        </authorList>
    </citation>
    <scope>NUCLEOTIDE SEQUENCE [LARGE SCALE GENOMIC DNA]</scope>
    <source>
        <strain evidence="10 11">DSM 27648</strain>
    </source>
</reference>
<comment type="subcellular location">
    <subcellularLocation>
        <location evidence="7">Cytoplasm</location>
    </subcellularLocation>
</comment>
<keyword evidence="5 7" id="KW-0460">Magnesium</keyword>
<evidence type="ECO:0000256" key="5">
    <source>
        <dbReference type="ARBA" id="ARBA00022842"/>
    </source>
</evidence>
<dbReference type="Gene3D" id="3.40.440.10">
    <property type="entry name" value="Adenylosuccinate Synthetase, subunit A, domain 1"/>
    <property type="match status" value="1"/>
</dbReference>
<dbReference type="GO" id="GO:0046040">
    <property type="term" value="P:IMP metabolic process"/>
    <property type="evidence" value="ECO:0007669"/>
    <property type="project" value="TreeGrafter"/>
</dbReference>
<dbReference type="InterPro" id="IPR001114">
    <property type="entry name" value="Adenylosuccinate_synthetase"/>
</dbReference>
<feature type="binding site" evidence="7">
    <location>
        <position position="13"/>
    </location>
    <ligand>
        <name>Mg(2+)</name>
        <dbReference type="ChEBI" id="CHEBI:18420"/>
    </ligand>
</feature>
<evidence type="ECO:0000256" key="7">
    <source>
        <dbReference type="HAMAP-Rule" id="MF_00011"/>
    </source>
</evidence>
<feature type="binding site" evidence="7">
    <location>
        <position position="144"/>
    </location>
    <ligand>
        <name>IMP</name>
        <dbReference type="ChEBI" id="CHEBI:58053"/>
        <note>ligand shared between dimeric partners</note>
    </ligand>
</feature>
<keyword evidence="2 7" id="KW-0479">Metal-binding</keyword>
<feature type="active site" description="Proton acceptor" evidence="7">
    <location>
        <position position="13"/>
    </location>
</feature>
<evidence type="ECO:0000256" key="3">
    <source>
        <dbReference type="ARBA" id="ARBA00022741"/>
    </source>
</evidence>
<comment type="cofactor">
    <cofactor evidence="7">
        <name>Mg(2+)</name>
        <dbReference type="ChEBI" id="CHEBI:18420"/>
    </cofactor>
    <text evidence="7">Binds 1 Mg(2+) ion per subunit.</text>
</comment>
<dbReference type="GO" id="GO:0004019">
    <property type="term" value="F:adenylosuccinate synthase activity"/>
    <property type="evidence" value="ECO:0007669"/>
    <property type="project" value="UniProtKB-UniRule"/>
</dbReference>
<keyword evidence="7" id="KW-0963">Cytoplasm</keyword>
<name>A0A0K1QAS6_9BACT</name>
<evidence type="ECO:0000256" key="9">
    <source>
        <dbReference type="SAM" id="MobiDB-lite"/>
    </source>
</evidence>
<comment type="function">
    <text evidence="7">Plays an important role in the de novo pathway of purine nucleotide biosynthesis. Catalyzes the first committed step in the biosynthesis of AMP from IMP.</text>
</comment>
<keyword evidence="4 7" id="KW-0658">Purine biosynthesis</keyword>
<dbReference type="AlphaFoldDB" id="A0A0K1QAS6"/>
<evidence type="ECO:0000313" key="10">
    <source>
        <dbReference type="EMBL" id="AKV02525.1"/>
    </source>
</evidence>
<evidence type="ECO:0000256" key="6">
    <source>
        <dbReference type="ARBA" id="ARBA00023134"/>
    </source>
</evidence>
<keyword evidence="3 7" id="KW-0547">Nucleotide-binding</keyword>
<dbReference type="UniPathway" id="UPA00075">
    <property type="reaction ID" value="UER00335"/>
</dbReference>
<dbReference type="PROSITE" id="PS01266">
    <property type="entry name" value="ADENYLOSUCCIN_SYN_1"/>
    <property type="match status" value="1"/>
</dbReference>
<feature type="region of interest" description="Disordered" evidence="9">
    <location>
        <begin position="179"/>
        <end position="265"/>
    </location>
</feature>
<dbReference type="GO" id="GO:0005737">
    <property type="term" value="C:cytoplasm"/>
    <property type="evidence" value="ECO:0007669"/>
    <property type="project" value="UniProtKB-SubCell"/>
</dbReference>
<feature type="binding site" evidence="7">
    <location>
        <begin position="40"/>
        <end position="42"/>
    </location>
    <ligand>
        <name>GTP</name>
        <dbReference type="ChEBI" id="CHEBI:37565"/>
    </ligand>
</feature>
<feature type="binding site" description="in other chain" evidence="7">
    <location>
        <begin position="13"/>
        <end position="16"/>
    </location>
    <ligand>
        <name>IMP</name>
        <dbReference type="ChEBI" id="CHEBI:58053"/>
        <note>ligand shared between dimeric partners</note>
    </ligand>
</feature>
<feature type="compositionally biased region" description="Low complexity" evidence="9">
    <location>
        <begin position="246"/>
        <end position="259"/>
    </location>
</feature>
<dbReference type="Pfam" id="PF00709">
    <property type="entry name" value="Adenylsucc_synt"/>
    <property type="match status" value="1"/>
</dbReference>
<dbReference type="EC" id="6.3.4.4" evidence="7 8"/>
<dbReference type="STRING" id="1391654.AKJ09_09188"/>